<dbReference type="Gene3D" id="3.90.550.10">
    <property type="entry name" value="Spore Coat Polysaccharide Biosynthesis Protein SpsA, Chain A"/>
    <property type="match status" value="1"/>
</dbReference>
<name>A0AAJ5Z407_AERCA</name>
<dbReference type="CDD" id="cd00761">
    <property type="entry name" value="Glyco_tranf_GTA_type"/>
    <property type="match status" value="1"/>
</dbReference>
<protein>
    <submittedName>
        <fullName evidence="4">Glycosyltransferase family 2 protein</fullName>
        <ecNumber evidence="4">2.4.-.-</ecNumber>
    </submittedName>
</protein>
<dbReference type="SUPFAM" id="SSF53448">
    <property type="entry name" value="Nucleotide-diphospho-sugar transferases"/>
    <property type="match status" value="1"/>
</dbReference>
<keyword evidence="1 4" id="KW-0328">Glycosyltransferase</keyword>
<dbReference type="RefSeq" id="WP_161646537.1">
    <property type="nucleotide sequence ID" value="NZ_CP120942.1"/>
</dbReference>
<organism evidence="4 5">
    <name type="scientific">Aeromonas caviae</name>
    <name type="common">Aeromonas punctata</name>
    <dbReference type="NCBI Taxonomy" id="648"/>
    <lineage>
        <taxon>Bacteria</taxon>
        <taxon>Pseudomonadati</taxon>
        <taxon>Pseudomonadota</taxon>
        <taxon>Gammaproteobacteria</taxon>
        <taxon>Aeromonadales</taxon>
        <taxon>Aeromonadaceae</taxon>
        <taxon>Aeromonas</taxon>
    </lineage>
</organism>
<accession>A0AAJ5Z407</accession>
<dbReference type="PANTHER" id="PTHR22916">
    <property type="entry name" value="GLYCOSYLTRANSFERASE"/>
    <property type="match status" value="1"/>
</dbReference>
<dbReference type="EC" id="2.4.-.-" evidence="4"/>
<evidence type="ECO:0000256" key="1">
    <source>
        <dbReference type="ARBA" id="ARBA00022676"/>
    </source>
</evidence>
<dbReference type="PANTHER" id="PTHR22916:SF51">
    <property type="entry name" value="GLYCOSYLTRANSFERASE EPSH-RELATED"/>
    <property type="match status" value="1"/>
</dbReference>
<dbReference type="EMBL" id="CP120942">
    <property type="protein sequence ID" value="WFF96639.1"/>
    <property type="molecule type" value="Genomic_DNA"/>
</dbReference>
<dbReference type="InterPro" id="IPR001173">
    <property type="entry name" value="Glyco_trans_2-like"/>
</dbReference>
<dbReference type="GO" id="GO:0016758">
    <property type="term" value="F:hexosyltransferase activity"/>
    <property type="evidence" value="ECO:0007669"/>
    <property type="project" value="UniProtKB-ARBA"/>
</dbReference>
<dbReference type="Proteomes" id="UP001218423">
    <property type="component" value="Chromosome"/>
</dbReference>
<sequence>MTKLVSVIVPMYNVEKYIESCVNSIINQTYQNLEVLLIDDGSPDGSGCIADRLSCVDHRIKVIHTENKGVSQARNLGISTSSGDYLVFVDGDDCLEPDFVEYMMGLAMQSGADFVMSKNCNLFPGYINNNDRLDSVECWSPAKASAELLYPGKIEIGCWNKLFSREFIEKNKIVFPNKYYMGEGLHFIVSAAQKAQFVCVGERSVYNYRKDNQQSATTVVNIPKYINALAAIDDISNGIILKSDILDLAVMYHKYMTMYIALHTIYITDNADNYSDEIECYKRYLRKYLYKFLNGEFATSVKMKAVMFALNPKLACETLKTVKAIIR</sequence>
<gene>
    <name evidence="4" type="ORF">P5S46_13295</name>
</gene>
<reference evidence="4" key="1">
    <citation type="submission" date="2023-03" db="EMBL/GenBank/DDBJ databases">
        <title>Aeromonas caviae strain AC1520.</title>
        <authorList>
            <person name="Xie T."/>
            <person name="Zhang Q."/>
            <person name="Deng J."/>
            <person name="Li X."/>
        </authorList>
    </citation>
    <scope>NUCLEOTIDE SEQUENCE</scope>
    <source>
        <strain evidence="4">AC1520</strain>
    </source>
</reference>
<proteinExistence type="predicted"/>
<dbReference type="AlphaFoldDB" id="A0AAJ5Z407"/>
<dbReference type="Pfam" id="PF00535">
    <property type="entry name" value="Glycos_transf_2"/>
    <property type="match status" value="1"/>
</dbReference>
<evidence type="ECO:0000313" key="4">
    <source>
        <dbReference type="EMBL" id="WFF96639.1"/>
    </source>
</evidence>
<evidence type="ECO:0000259" key="3">
    <source>
        <dbReference type="Pfam" id="PF00535"/>
    </source>
</evidence>
<evidence type="ECO:0000256" key="2">
    <source>
        <dbReference type="ARBA" id="ARBA00022679"/>
    </source>
</evidence>
<keyword evidence="2 4" id="KW-0808">Transferase</keyword>
<evidence type="ECO:0000313" key="5">
    <source>
        <dbReference type="Proteomes" id="UP001218423"/>
    </source>
</evidence>
<feature type="domain" description="Glycosyltransferase 2-like" evidence="3">
    <location>
        <begin position="6"/>
        <end position="117"/>
    </location>
</feature>
<dbReference type="InterPro" id="IPR029044">
    <property type="entry name" value="Nucleotide-diphossugar_trans"/>
</dbReference>